<keyword evidence="3" id="KW-1185">Reference proteome</keyword>
<dbReference type="SUPFAM" id="SSF49464">
    <property type="entry name" value="Carboxypeptidase regulatory domain-like"/>
    <property type="match status" value="1"/>
</dbReference>
<evidence type="ECO:0008006" key="4">
    <source>
        <dbReference type="Google" id="ProtNLM"/>
    </source>
</evidence>
<accession>A0A840EI40</accession>
<comment type="caution">
    <text evidence="2">The sequence shown here is derived from an EMBL/GenBank/DDBJ whole genome shotgun (WGS) entry which is preliminary data.</text>
</comment>
<keyword evidence="1" id="KW-0732">Signal</keyword>
<dbReference type="AlphaFoldDB" id="A0A840EI40"/>
<reference evidence="2 3" key="1">
    <citation type="submission" date="2020-08" db="EMBL/GenBank/DDBJ databases">
        <title>Genomic Encyclopedia of Type Strains, Phase IV (KMG-IV): sequencing the most valuable type-strain genomes for metagenomic binning, comparative biology and taxonomic classification.</title>
        <authorList>
            <person name="Goeker M."/>
        </authorList>
    </citation>
    <scope>NUCLEOTIDE SEQUENCE [LARGE SCALE GENOMIC DNA]</scope>
    <source>
        <strain evidence="2 3">DSM 29568</strain>
    </source>
</reference>
<sequence>MKKYFLLTVITLLSFIGSAQQFSRVLLKGEVIAPLGGNAADINIFNKNTGMGTFTNDDGLFVIAAQKGDVLIVSALQYQVFSVAVTTFMQEEQKVIITLRESVNQLEPVKVSSTKLSGDIIADVNKIDVMEVEPLSLSSIEIVQTYDYQMAQDKLSPTENIAMEDHYLKYGLNIANVFRLLLHKNSDKKTDKNNLTKAVDKLCENNFIKEQLQISPENMEPFLAYVKENNWDENLLKKENQLDLLAFLLEKSKDFRLQQQDK</sequence>
<evidence type="ECO:0000256" key="1">
    <source>
        <dbReference type="SAM" id="SignalP"/>
    </source>
</evidence>
<dbReference type="InterPro" id="IPR008969">
    <property type="entry name" value="CarboxyPept-like_regulatory"/>
</dbReference>
<feature type="chain" id="PRO_5032535155" description="CarboxypepD_reg-like domain-containing protein" evidence="1">
    <location>
        <begin position="20"/>
        <end position="262"/>
    </location>
</feature>
<dbReference type="EMBL" id="JACIFO010000004">
    <property type="protein sequence ID" value="MBB4118992.1"/>
    <property type="molecule type" value="Genomic_DNA"/>
</dbReference>
<protein>
    <recommendedName>
        <fullName evidence="4">CarboxypepD_reg-like domain-containing protein</fullName>
    </recommendedName>
</protein>
<dbReference type="Pfam" id="PF13715">
    <property type="entry name" value="CarbopepD_reg_2"/>
    <property type="match status" value="1"/>
</dbReference>
<feature type="signal peptide" evidence="1">
    <location>
        <begin position="1"/>
        <end position="19"/>
    </location>
</feature>
<evidence type="ECO:0000313" key="2">
    <source>
        <dbReference type="EMBL" id="MBB4118992.1"/>
    </source>
</evidence>
<dbReference type="RefSeq" id="WP_183477345.1">
    <property type="nucleotide sequence ID" value="NZ_JACIFO010000004.1"/>
</dbReference>
<name>A0A840EI40_9FLAO</name>
<gene>
    <name evidence="2" type="ORF">GGR32_001283</name>
</gene>
<evidence type="ECO:0000313" key="3">
    <source>
        <dbReference type="Proteomes" id="UP000553034"/>
    </source>
</evidence>
<proteinExistence type="predicted"/>
<organism evidence="2 3">
    <name type="scientific">Mesonia hippocampi</name>
    <dbReference type="NCBI Taxonomy" id="1628250"/>
    <lineage>
        <taxon>Bacteria</taxon>
        <taxon>Pseudomonadati</taxon>
        <taxon>Bacteroidota</taxon>
        <taxon>Flavobacteriia</taxon>
        <taxon>Flavobacteriales</taxon>
        <taxon>Flavobacteriaceae</taxon>
        <taxon>Mesonia</taxon>
    </lineage>
</organism>
<dbReference type="Proteomes" id="UP000553034">
    <property type="component" value="Unassembled WGS sequence"/>
</dbReference>